<proteinExistence type="predicted"/>
<organism evidence="2 3">
    <name type="scientific">Methanosarcina barkeri str. Wiesmoor</name>
    <dbReference type="NCBI Taxonomy" id="1434109"/>
    <lineage>
        <taxon>Archaea</taxon>
        <taxon>Methanobacteriati</taxon>
        <taxon>Methanobacteriota</taxon>
        <taxon>Stenosarchaea group</taxon>
        <taxon>Methanomicrobia</taxon>
        <taxon>Methanosarcinales</taxon>
        <taxon>Methanosarcinaceae</taxon>
        <taxon>Methanosarcina</taxon>
    </lineage>
</organism>
<dbReference type="RefSeq" id="WP_011308245.1">
    <property type="nucleotide sequence ID" value="NZ_CP009526.1"/>
</dbReference>
<dbReference type="HOGENOM" id="CLU_137964_2_1_2"/>
<dbReference type="PANTHER" id="PTHR34818:SF1">
    <property type="entry name" value="PROTEIN BLI-3"/>
    <property type="match status" value="1"/>
</dbReference>
<dbReference type="InterPro" id="IPR011576">
    <property type="entry name" value="Pyridox_Oxase_N"/>
</dbReference>
<dbReference type="KEGG" id="mbw:MSBRW_1404"/>
<dbReference type="EMBL" id="CP009526">
    <property type="protein sequence ID" value="AKB50657.1"/>
    <property type="molecule type" value="Genomic_DNA"/>
</dbReference>
<evidence type="ECO:0000313" key="2">
    <source>
        <dbReference type="EMBL" id="AKB50657.1"/>
    </source>
</evidence>
<gene>
    <name evidence="2" type="ORF">MSBRW_1404</name>
</gene>
<protein>
    <recommendedName>
        <fullName evidence="1">Pyridoxamine 5'-phosphate oxidase N-terminal domain-containing protein</fullName>
    </recommendedName>
</protein>
<dbReference type="Proteomes" id="UP000033038">
    <property type="component" value="Chromosome"/>
</dbReference>
<dbReference type="PATRIC" id="fig|1434109.4.peg.1766"/>
<sequence length="142" mass="16340">MDFKDCIKFANETPVCYLATVEGDQPRVRALGFWFADESGFYFQIGATKDMYSQLQANPKVEACFWQPGEATGKMMRVAGKIEFVEDPGLKKKVLEDRPFLKEFGLTFDHPGLIIFRIARGEAYFWTMETNLEPKKFIKFGN</sequence>
<reference evidence="2 3" key="1">
    <citation type="submission" date="2014-07" db="EMBL/GenBank/DDBJ databases">
        <title>Methanogenic archaea and the global carbon cycle.</title>
        <authorList>
            <person name="Henriksen J.R."/>
            <person name="Luke J."/>
            <person name="Reinhart S."/>
            <person name="Benedict M.N."/>
            <person name="Youngblut N.D."/>
            <person name="Metcalf M.E."/>
            <person name="Whitaker R.J."/>
            <person name="Metcalf W.W."/>
        </authorList>
    </citation>
    <scope>NUCLEOTIDE SEQUENCE [LARGE SCALE GENOMIC DNA]</scope>
    <source>
        <strain evidence="2 3">Wiesmoor</strain>
    </source>
</reference>
<dbReference type="InterPro" id="IPR052917">
    <property type="entry name" value="Stress-Dev_Protein"/>
</dbReference>
<dbReference type="Pfam" id="PF01243">
    <property type="entry name" value="PNPOx_N"/>
    <property type="match status" value="1"/>
</dbReference>
<dbReference type="SUPFAM" id="SSF50475">
    <property type="entry name" value="FMN-binding split barrel"/>
    <property type="match status" value="1"/>
</dbReference>
<dbReference type="AlphaFoldDB" id="A0A0E3QKJ4"/>
<feature type="domain" description="Pyridoxamine 5'-phosphate oxidase N-terminal" evidence="1">
    <location>
        <begin position="8"/>
        <end position="94"/>
    </location>
</feature>
<evidence type="ECO:0000313" key="3">
    <source>
        <dbReference type="Proteomes" id="UP000033038"/>
    </source>
</evidence>
<name>A0A0E3QKJ4_METBA</name>
<evidence type="ECO:0000259" key="1">
    <source>
        <dbReference type="Pfam" id="PF01243"/>
    </source>
</evidence>
<dbReference type="PANTHER" id="PTHR34818">
    <property type="entry name" value="PROTEIN BLI-3"/>
    <property type="match status" value="1"/>
</dbReference>
<dbReference type="GeneID" id="24822882"/>
<dbReference type="Gene3D" id="2.30.110.10">
    <property type="entry name" value="Electron Transport, Fmn-binding Protein, Chain A"/>
    <property type="match status" value="1"/>
</dbReference>
<dbReference type="InterPro" id="IPR012349">
    <property type="entry name" value="Split_barrel_FMN-bd"/>
</dbReference>
<accession>A0A0E3QKJ4</accession>